<dbReference type="EMBL" id="KI545991">
    <property type="protein sequence ID" value="EST48358.1"/>
    <property type="molecule type" value="Genomic_DNA"/>
</dbReference>
<evidence type="ECO:0000256" key="1">
    <source>
        <dbReference type="ARBA" id="ARBA00010914"/>
    </source>
</evidence>
<reference evidence="8" key="1">
    <citation type="journal article" date="2013" name="Nat. Commun.">
        <title>Hydrogenosomes in the diplomonad Spironucleus salmonicida.</title>
        <authorList>
            <person name="Jerlstrom-Hultqvist J."/>
            <person name="Einarsson E."/>
            <person name="Xu F."/>
            <person name="Hjort K."/>
            <person name="Ek B."/>
            <person name="Steinhauf D."/>
            <person name="Hultenby K."/>
            <person name="Bergquist J."/>
            <person name="Andersson J.O."/>
            <person name="Svard S.G."/>
        </authorList>
    </citation>
    <scope>NUCLEOTIDE SEQUENCE</scope>
    <source>
        <strain evidence="8">ATCC 50377</strain>
    </source>
</reference>
<comment type="similarity">
    <text evidence="1">Belongs to the adrenodoxin/putidaredoxin family.</text>
</comment>
<evidence type="ECO:0000256" key="2">
    <source>
        <dbReference type="ARBA" id="ARBA00022714"/>
    </source>
</evidence>
<evidence type="ECO:0000256" key="4">
    <source>
        <dbReference type="ARBA" id="ARBA00023004"/>
    </source>
</evidence>
<dbReference type="EMBL" id="AUWU02000004">
    <property type="protein sequence ID" value="KAH0573945.1"/>
    <property type="molecule type" value="Genomic_DNA"/>
</dbReference>
<evidence type="ECO:0000313" key="11">
    <source>
        <dbReference type="EMBL" id="EST48368.1"/>
    </source>
</evidence>
<organism evidence="8">
    <name type="scientific">Spironucleus salmonicida</name>
    <dbReference type="NCBI Taxonomy" id="348837"/>
    <lineage>
        <taxon>Eukaryota</taxon>
        <taxon>Metamonada</taxon>
        <taxon>Diplomonadida</taxon>
        <taxon>Hexamitidae</taxon>
        <taxon>Hexamitinae</taxon>
        <taxon>Spironucleus</taxon>
    </lineage>
</organism>
<dbReference type="EMBL" id="AUWU02000004">
    <property type="protein sequence ID" value="KAH0573955.1"/>
    <property type="molecule type" value="Genomic_DNA"/>
</dbReference>
<dbReference type="InterPro" id="IPR036010">
    <property type="entry name" value="2Fe-2S_ferredoxin-like_sf"/>
</dbReference>
<evidence type="ECO:0000313" key="14">
    <source>
        <dbReference type="Proteomes" id="UP000018208"/>
    </source>
</evidence>
<dbReference type="VEuPathDB" id="GiardiaDB:SS50377_23890"/>
<comment type="cofactor">
    <cofactor evidence="6">
        <name>[2Fe-2S] cluster</name>
        <dbReference type="ChEBI" id="CHEBI:190135"/>
    </cofactor>
</comment>
<dbReference type="EMBL" id="JX549067">
    <property type="protein sequence ID" value="AFV80042.1"/>
    <property type="molecule type" value="Genomic_DNA"/>
</dbReference>
<dbReference type="GO" id="GO:0140647">
    <property type="term" value="P:P450-containing electron transport chain"/>
    <property type="evidence" value="ECO:0007669"/>
    <property type="project" value="InterPro"/>
</dbReference>
<dbReference type="PANTHER" id="PTHR23426">
    <property type="entry name" value="FERREDOXIN/ADRENODOXIN"/>
    <property type="match status" value="1"/>
</dbReference>
<keyword evidence="8" id="KW-0377">Hydrogenosome</keyword>
<dbReference type="CDD" id="cd00207">
    <property type="entry name" value="fer2"/>
    <property type="match status" value="1"/>
</dbReference>
<evidence type="ECO:0000313" key="8">
    <source>
        <dbReference type="EMBL" id="AFV80042.1"/>
    </source>
</evidence>
<dbReference type="GO" id="GO:0009055">
    <property type="term" value="F:electron transfer activity"/>
    <property type="evidence" value="ECO:0007669"/>
    <property type="project" value="TreeGrafter"/>
</dbReference>
<dbReference type="AlphaFoldDB" id="K7R1G3"/>
<dbReference type="Gene3D" id="3.10.20.30">
    <property type="match status" value="1"/>
</dbReference>
<geneLocation type="hydrogenosome" evidence="8"/>
<dbReference type="PANTHER" id="PTHR23426:SF65">
    <property type="entry name" value="FERREDOXIN-2, MITOCHONDRIAL"/>
    <property type="match status" value="1"/>
</dbReference>
<reference evidence="12" key="3">
    <citation type="submission" date="2020-12" db="EMBL/GenBank/DDBJ databases">
        <title>New Spironucleus salmonicida genome in near-complete chromosomes.</title>
        <authorList>
            <person name="Xu F."/>
            <person name="Kurt Z."/>
            <person name="Jimenez-Gonzalez A."/>
            <person name="Astvaldsson A."/>
            <person name="Andersson J.O."/>
            <person name="Svard S.G."/>
        </authorList>
    </citation>
    <scope>NUCLEOTIDE SEQUENCE</scope>
    <source>
        <strain evidence="12">ATCC 50377</strain>
    </source>
</reference>
<dbReference type="GO" id="GO:0046872">
    <property type="term" value="F:metal ion binding"/>
    <property type="evidence" value="ECO:0007669"/>
    <property type="project" value="UniProtKB-KW"/>
</dbReference>
<evidence type="ECO:0000256" key="6">
    <source>
        <dbReference type="ARBA" id="ARBA00034078"/>
    </source>
</evidence>
<proteinExistence type="inferred from homology"/>
<evidence type="ECO:0000259" key="7">
    <source>
        <dbReference type="PROSITE" id="PS51085"/>
    </source>
</evidence>
<dbReference type="InterPro" id="IPR001055">
    <property type="entry name" value="Adrenodoxin-like"/>
</dbReference>
<name>K7R1G3_9EUKA</name>
<evidence type="ECO:0000313" key="9">
    <source>
        <dbReference type="EMBL" id="EST48295.1"/>
    </source>
</evidence>
<keyword evidence="14" id="KW-1185">Reference proteome</keyword>
<dbReference type="EMBL" id="KI545990">
    <property type="protein sequence ID" value="EST48363.1"/>
    <property type="molecule type" value="Genomic_DNA"/>
</dbReference>
<dbReference type="EMBL" id="KI545990">
    <property type="protein sequence ID" value="EST48368.1"/>
    <property type="molecule type" value="Genomic_DNA"/>
</dbReference>
<keyword evidence="3" id="KW-0479">Metal-binding</keyword>
<evidence type="ECO:0000313" key="10">
    <source>
        <dbReference type="EMBL" id="EST48358.1"/>
    </source>
</evidence>
<evidence type="ECO:0000313" key="13">
    <source>
        <dbReference type="EMBL" id="KAH0573955.1"/>
    </source>
</evidence>
<feature type="domain" description="2Fe-2S ferredoxin-type" evidence="7">
    <location>
        <begin position="3"/>
        <end position="104"/>
    </location>
</feature>
<evidence type="ECO:0000256" key="3">
    <source>
        <dbReference type="ARBA" id="ARBA00022723"/>
    </source>
</evidence>
<dbReference type="PROSITE" id="PS51085">
    <property type="entry name" value="2FE2S_FER_2"/>
    <property type="match status" value="1"/>
</dbReference>
<dbReference type="EMBL" id="KI545993">
    <property type="protein sequence ID" value="EST48295.1"/>
    <property type="molecule type" value="Genomic_DNA"/>
</dbReference>
<dbReference type="SUPFAM" id="SSF54292">
    <property type="entry name" value="2Fe-2S ferredoxin-like"/>
    <property type="match status" value="1"/>
</dbReference>
<dbReference type="Proteomes" id="UP000018208">
    <property type="component" value="Unassembled WGS sequence"/>
</dbReference>
<reference evidence="9 12" key="2">
    <citation type="journal article" date="2014" name="PLoS Genet.">
        <title>The Genome of Spironucleus salmonicida Highlights a Fish Pathogen Adapted to Fluctuating Environments.</title>
        <authorList>
            <person name="Xu F."/>
            <person name="Jerlstrom-Hultqvist J."/>
            <person name="Einarsson E."/>
            <person name="Astvaldsson A."/>
            <person name="Svard S.G."/>
            <person name="Andersson J.O."/>
        </authorList>
    </citation>
    <scope>NUCLEOTIDE SEQUENCE</scope>
    <source>
        <strain evidence="12">ATCC 50377</strain>
    </source>
</reference>
<sequence>MEVPVTVDLPQSTRYVSLPVGKTLLEALRASGIKVQNGCGGIQACCTCQVAFDAESFVRLPKMTDAEEDMLTFSPDQNPLARLSCAVVVDEAIRGARIVVKEQNLAPGHSK</sequence>
<dbReference type="VEuPathDB" id="GiardiaDB:SS50377_23880"/>
<keyword evidence="4" id="KW-0408">Iron</keyword>
<dbReference type="GO" id="GO:0051537">
    <property type="term" value="F:2 iron, 2 sulfur cluster binding"/>
    <property type="evidence" value="ECO:0007669"/>
    <property type="project" value="UniProtKB-KW"/>
</dbReference>
<gene>
    <name evidence="8" type="ORF">SS50377_11457</name>
    <name evidence="11" type="ORF">SS50377_11467</name>
    <name evidence="10" type="ORF">SS50377_11475</name>
    <name evidence="9" type="ORF">SS50377_11494</name>
    <name evidence="12" type="ORF">SS50377_23880</name>
    <name evidence="13" type="ORF">SS50377_23890</name>
</gene>
<dbReference type="InterPro" id="IPR012675">
    <property type="entry name" value="Beta-grasp_dom_sf"/>
</dbReference>
<keyword evidence="5" id="KW-0411">Iron-sulfur</keyword>
<dbReference type="InterPro" id="IPR001041">
    <property type="entry name" value="2Fe-2S_ferredoxin-type"/>
</dbReference>
<accession>K7R1G3</accession>
<evidence type="ECO:0000313" key="12">
    <source>
        <dbReference type="EMBL" id="KAH0573945.1"/>
    </source>
</evidence>
<protein>
    <submittedName>
        <fullName evidence="8">2Fe-2S ferredoxin 2</fullName>
    </submittedName>
    <submittedName>
        <fullName evidence="9">[2Fe-2S] Ferredoxin 2</fullName>
    </submittedName>
</protein>
<keyword evidence="2" id="KW-0001">2Fe-2S</keyword>
<evidence type="ECO:0000256" key="5">
    <source>
        <dbReference type="ARBA" id="ARBA00023014"/>
    </source>
</evidence>